<dbReference type="EMBL" id="CAMXCH010000002">
    <property type="protein sequence ID" value="CAI3944078.1"/>
    <property type="molecule type" value="Genomic_DNA"/>
</dbReference>
<dbReference type="Proteomes" id="UP001154272">
    <property type="component" value="Unassembled WGS sequence"/>
</dbReference>
<evidence type="ECO:0000313" key="1">
    <source>
        <dbReference type="EMBL" id="CAI3944078.1"/>
    </source>
</evidence>
<name>A0ABM9HPX7_9PROT</name>
<comment type="caution">
    <text evidence="1">The sequence shown here is derived from an EMBL/GenBank/DDBJ whole genome shotgun (WGS) entry which is preliminary data.</text>
</comment>
<sequence length="54" mass="6294">MVFSSFPHALQQLIKNASINPSNQSPKHSYYILLEKIDKIDDDLKHIKDKLDKK</sequence>
<gene>
    <name evidence="1" type="ORF">R83534S58_LOCUS1309</name>
</gene>
<organism evidence="1 2">
    <name type="scientific">Commensalibacter papalotli</name>
    <name type="common">ex Botero et al. 2024</name>
    <dbReference type="NCBI Taxonomy" id="2972766"/>
    <lineage>
        <taxon>Bacteria</taxon>
        <taxon>Pseudomonadati</taxon>
        <taxon>Pseudomonadota</taxon>
        <taxon>Alphaproteobacteria</taxon>
        <taxon>Acetobacterales</taxon>
        <taxon>Acetobacteraceae</taxon>
    </lineage>
</organism>
<proteinExistence type="predicted"/>
<keyword evidence="2" id="KW-1185">Reference proteome</keyword>
<protein>
    <submittedName>
        <fullName evidence="1">Uncharacterized protein</fullName>
    </submittedName>
</protein>
<evidence type="ECO:0000313" key="2">
    <source>
        <dbReference type="Proteomes" id="UP001154272"/>
    </source>
</evidence>
<reference evidence="1" key="1">
    <citation type="submission" date="2022-10" db="EMBL/GenBank/DDBJ databases">
        <authorList>
            <person name="Botero Cardona J."/>
        </authorList>
    </citation>
    <scope>NUCLEOTIDE SEQUENCE</scope>
    <source>
        <strain evidence="1">R-83534</strain>
    </source>
</reference>
<accession>A0ABM9HPX7</accession>